<proteinExistence type="inferred from homology"/>
<sequence>MDKVFSPRDVESRIYEMWENSGAFQPKMDPEKKPFTIVMPPPNITGQLHVGHALDEMPQDVLIRYHRMKGDPTLWVPGTDHASIATEVKVVDALKAEGISKQEIGREGFLKRAWAWREEYGGRIVRQLRKLGVSCDWTRERFTMDEGLSRAVRETFVRLYEKGLIYRGARIINWCPTCKTALSDAEVEYVEKDSHLWHIRYPGEWGDIVVATTRPETMLGDTGVCVNPHDERYKDMVGKTVTLPLMNRQIPIVADEYADMEFGTGAVKMTPAHDPNDFEVAKRHDLPILRVLNDDGTMNENAGKFQGMGRLECREAVVKELEALGLLVKIEPLQHNVGTCYRCHDDVEPLVSTQWFVRMQPLAEPAIEVAKNKELVFVPERFEKTYLNWMENIRDWCISRQLWWGHRIPAFYCDQCGEMTVSREDITTCPKCGAPVRQDEDVLDTWFSSALWPFSTLGWPEETEDLKYFYPNSVLSCGYDIIFFWLARMVFSGLEQMGQCPFHVALMHGLVRDAQGRKMSKSLGNGIDPIEVIDKYGADALRFSLEMGVSPGSDVRMSEEKIESFRNFVNKIWNASRFVLMNLEGFVPEGVPAAENLELCDRWILTKFQEITRSVTNDLENFELGMAATKLYEFVWSNFCDWYIEMAKQGLNGEDAGRKKATQEVLYYVLMGTLKLLHPYIPFVTEEVYGYLPGEHGMLITSSWPEVREEYDFPEDAQRMEGVMEVIRTVRNLRAEMRVAPGRRSRLILRPHEGWKEALQGAEGYFKRLAFASSVELLGAENANPEKSASAVTEPCELFLPLGELVDVEKEIARLEKDKKNVEGEIARAQGKLNNAGFVAKAPKHLIDAEHEKLATNRQLLEKLETRLEEMRALRS</sequence>
<protein>
    <recommendedName>
        <fullName evidence="12">Valine--tRNA ligase</fullName>
        <ecNumber evidence="12">6.1.1.9</ecNumber>
    </recommendedName>
    <alternativeName>
        <fullName evidence="12">Valyl-tRNA synthetase</fullName>
        <shortName evidence="12">ValRS</shortName>
    </alternativeName>
</protein>
<dbReference type="InterPro" id="IPR001412">
    <property type="entry name" value="aa-tRNA-synth_I_CS"/>
</dbReference>
<dbReference type="InterPro" id="IPR009008">
    <property type="entry name" value="Val/Leu/Ile-tRNA-synth_edit"/>
</dbReference>
<evidence type="ECO:0000256" key="6">
    <source>
        <dbReference type="ARBA" id="ARBA00022840"/>
    </source>
</evidence>
<dbReference type="Gene3D" id="3.90.740.10">
    <property type="entry name" value="Valyl/Leucyl/Isoleucyl-tRNA synthetase, editing domain"/>
    <property type="match status" value="1"/>
</dbReference>
<dbReference type="FunFam" id="3.40.50.620:FF:000098">
    <property type="entry name" value="Valine--tRNA ligase"/>
    <property type="match status" value="1"/>
</dbReference>
<feature type="domain" description="Valyl-tRNA synthetase tRNA-binding arm" evidence="15">
    <location>
        <begin position="807"/>
        <end position="871"/>
    </location>
</feature>
<dbReference type="FunFam" id="1.10.730.10:FF:000014">
    <property type="entry name" value="Valine--tRNA ligase"/>
    <property type="match status" value="1"/>
</dbReference>
<keyword evidence="6 12" id="KW-0067">ATP-binding</keyword>
<dbReference type="InterPro" id="IPR033705">
    <property type="entry name" value="Anticodon_Ia_Val"/>
</dbReference>
<dbReference type="FunFam" id="1.10.287.380:FF:000001">
    <property type="entry name" value="Valine--tRNA ligase"/>
    <property type="match status" value="1"/>
</dbReference>
<feature type="domain" description="Methionyl/Valyl/Leucyl/Isoleucyl-tRNA synthetase anticodon-binding" evidence="14">
    <location>
        <begin position="601"/>
        <end position="744"/>
    </location>
</feature>
<dbReference type="PRINTS" id="PR00986">
    <property type="entry name" value="TRNASYNTHVAL"/>
</dbReference>
<dbReference type="Gene3D" id="2.170.220.10">
    <property type="match status" value="1"/>
</dbReference>
<feature type="short sequence motif" description="'HIGH' region" evidence="12">
    <location>
        <begin position="42"/>
        <end position="52"/>
    </location>
</feature>
<comment type="similarity">
    <text evidence="11 12">Belongs to the class-I aminoacyl-tRNA synthetase family. ValS type 1 subfamily.</text>
</comment>
<organism evidence="16 17">
    <name type="scientific">Candidatus Pullichristensenella excrementigallinarum</name>
    <dbReference type="NCBI Taxonomy" id="2840907"/>
    <lineage>
        <taxon>Bacteria</taxon>
        <taxon>Bacillati</taxon>
        <taxon>Bacillota</taxon>
        <taxon>Clostridia</taxon>
        <taxon>Candidatus Pullichristensenella</taxon>
    </lineage>
</organism>
<dbReference type="HAMAP" id="MF_02004">
    <property type="entry name" value="Val_tRNA_synth_type1"/>
    <property type="match status" value="1"/>
</dbReference>
<dbReference type="GO" id="GO:0005524">
    <property type="term" value="F:ATP binding"/>
    <property type="evidence" value="ECO:0007669"/>
    <property type="project" value="UniProtKB-UniRule"/>
</dbReference>
<dbReference type="PANTHER" id="PTHR11946">
    <property type="entry name" value="VALYL-TRNA SYNTHETASES"/>
    <property type="match status" value="1"/>
</dbReference>
<evidence type="ECO:0000256" key="2">
    <source>
        <dbReference type="ARBA" id="ARBA00011245"/>
    </source>
</evidence>
<name>A0A9D1IBK0_9FIRM</name>
<dbReference type="SUPFAM" id="SSF46589">
    <property type="entry name" value="tRNA-binding arm"/>
    <property type="match status" value="1"/>
</dbReference>
<dbReference type="InterPro" id="IPR002303">
    <property type="entry name" value="Valyl-tRNA_ligase"/>
</dbReference>
<accession>A0A9D1IBK0</accession>
<feature type="short sequence motif" description="'KMSKS' region" evidence="12">
    <location>
        <begin position="518"/>
        <end position="522"/>
    </location>
</feature>
<comment type="domain">
    <text evidence="12">ValRS has two distinct active sites: one for aminoacylation and one for editing. The misactivated threonine is translocated from the active site to the editing site.</text>
</comment>
<feature type="binding site" evidence="12">
    <location>
        <position position="521"/>
    </location>
    <ligand>
        <name>ATP</name>
        <dbReference type="ChEBI" id="CHEBI:30616"/>
    </ligand>
</feature>
<evidence type="ECO:0000256" key="4">
    <source>
        <dbReference type="ARBA" id="ARBA00022598"/>
    </source>
</evidence>
<dbReference type="PANTHER" id="PTHR11946:SF93">
    <property type="entry name" value="VALINE--TRNA LIGASE, CHLOROPLASTIC_MITOCHONDRIAL 2"/>
    <property type="match status" value="1"/>
</dbReference>
<evidence type="ECO:0000256" key="7">
    <source>
        <dbReference type="ARBA" id="ARBA00022917"/>
    </source>
</evidence>
<comment type="domain">
    <text evidence="12">The C-terminal coiled-coil domain is crucial for aminoacylation activity.</text>
</comment>
<dbReference type="Gene3D" id="1.10.287.380">
    <property type="entry name" value="Valyl-tRNA synthetase, C-terminal domain"/>
    <property type="match status" value="1"/>
</dbReference>
<reference evidence="16" key="2">
    <citation type="journal article" date="2021" name="PeerJ">
        <title>Extensive microbial diversity within the chicken gut microbiome revealed by metagenomics and culture.</title>
        <authorList>
            <person name="Gilroy R."/>
            <person name="Ravi A."/>
            <person name="Getino M."/>
            <person name="Pursley I."/>
            <person name="Horton D.L."/>
            <person name="Alikhan N.F."/>
            <person name="Baker D."/>
            <person name="Gharbi K."/>
            <person name="Hall N."/>
            <person name="Watson M."/>
            <person name="Adriaenssens E.M."/>
            <person name="Foster-Nyarko E."/>
            <person name="Jarju S."/>
            <person name="Secka A."/>
            <person name="Antonio M."/>
            <person name="Oren A."/>
            <person name="Chaudhuri R.R."/>
            <person name="La Ragione R."/>
            <person name="Hildebrand F."/>
            <person name="Pallen M.J."/>
        </authorList>
    </citation>
    <scope>NUCLEOTIDE SEQUENCE</scope>
    <source>
        <strain evidence="16">ChiHcec3-11533</strain>
    </source>
</reference>
<dbReference type="GO" id="GO:0002161">
    <property type="term" value="F:aminoacyl-tRNA deacylase activity"/>
    <property type="evidence" value="ECO:0007669"/>
    <property type="project" value="InterPro"/>
</dbReference>
<dbReference type="NCBIfam" id="NF004349">
    <property type="entry name" value="PRK05729.1"/>
    <property type="match status" value="1"/>
</dbReference>
<dbReference type="Pfam" id="PF00133">
    <property type="entry name" value="tRNA-synt_1"/>
    <property type="match status" value="1"/>
</dbReference>
<gene>
    <name evidence="12" type="primary">valS</name>
    <name evidence="16" type="ORF">IAB02_04495</name>
</gene>
<evidence type="ECO:0000256" key="12">
    <source>
        <dbReference type="HAMAP-Rule" id="MF_02004"/>
    </source>
</evidence>
<dbReference type="InterPro" id="IPR019499">
    <property type="entry name" value="Val-tRNA_synth_tRNA-bd"/>
</dbReference>
<keyword evidence="4 12" id="KW-0436">Ligase</keyword>
<keyword evidence="8 12" id="KW-0175">Coiled coil</keyword>
<comment type="catalytic activity">
    <reaction evidence="10 12">
        <text>tRNA(Val) + L-valine + ATP = L-valyl-tRNA(Val) + AMP + diphosphate</text>
        <dbReference type="Rhea" id="RHEA:10704"/>
        <dbReference type="Rhea" id="RHEA-COMP:9672"/>
        <dbReference type="Rhea" id="RHEA-COMP:9708"/>
        <dbReference type="ChEBI" id="CHEBI:30616"/>
        <dbReference type="ChEBI" id="CHEBI:33019"/>
        <dbReference type="ChEBI" id="CHEBI:57762"/>
        <dbReference type="ChEBI" id="CHEBI:78442"/>
        <dbReference type="ChEBI" id="CHEBI:78537"/>
        <dbReference type="ChEBI" id="CHEBI:456215"/>
        <dbReference type="EC" id="6.1.1.9"/>
    </reaction>
</comment>
<keyword evidence="9 12" id="KW-0030">Aminoacyl-tRNA synthetase</keyword>
<evidence type="ECO:0000259" key="15">
    <source>
        <dbReference type="Pfam" id="PF10458"/>
    </source>
</evidence>
<evidence type="ECO:0000256" key="1">
    <source>
        <dbReference type="ARBA" id="ARBA00004496"/>
    </source>
</evidence>
<evidence type="ECO:0000256" key="5">
    <source>
        <dbReference type="ARBA" id="ARBA00022741"/>
    </source>
</evidence>
<keyword evidence="5 12" id="KW-0547">Nucleotide-binding</keyword>
<dbReference type="AlphaFoldDB" id="A0A9D1IBK0"/>
<dbReference type="GO" id="GO:0006438">
    <property type="term" value="P:valyl-tRNA aminoacylation"/>
    <property type="evidence" value="ECO:0007669"/>
    <property type="project" value="UniProtKB-UniRule"/>
</dbReference>
<dbReference type="Pfam" id="PF10458">
    <property type="entry name" value="Val_tRNA-synt_C"/>
    <property type="match status" value="1"/>
</dbReference>
<evidence type="ECO:0000259" key="14">
    <source>
        <dbReference type="Pfam" id="PF08264"/>
    </source>
</evidence>
<dbReference type="FunFam" id="3.90.740.10:FF:000005">
    <property type="entry name" value="Valine--tRNA ligase, mitochondrial"/>
    <property type="match status" value="1"/>
</dbReference>
<evidence type="ECO:0000256" key="3">
    <source>
        <dbReference type="ARBA" id="ARBA00022490"/>
    </source>
</evidence>
<comment type="caution">
    <text evidence="16">The sequence shown here is derived from an EMBL/GenBank/DDBJ whole genome shotgun (WGS) entry which is preliminary data.</text>
</comment>
<dbReference type="CDD" id="cd07962">
    <property type="entry name" value="Anticodon_Ia_Val"/>
    <property type="match status" value="1"/>
</dbReference>
<dbReference type="InterPro" id="IPR002300">
    <property type="entry name" value="aa-tRNA-synth_Ia"/>
</dbReference>
<reference evidence="16" key="1">
    <citation type="submission" date="2020-10" db="EMBL/GenBank/DDBJ databases">
        <authorList>
            <person name="Gilroy R."/>
        </authorList>
    </citation>
    <scope>NUCLEOTIDE SEQUENCE</scope>
    <source>
        <strain evidence="16">ChiHcec3-11533</strain>
    </source>
</reference>
<dbReference type="EMBL" id="DVMU01000097">
    <property type="protein sequence ID" value="HIU33801.1"/>
    <property type="molecule type" value="Genomic_DNA"/>
</dbReference>
<dbReference type="InterPro" id="IPR009080">
    <property type="entry name" value="tRNAsynth_Ia_anticodon-bd"/>
</dbReference>
<feature type="coiled-coil region" evidence="12">
    <location>
        <begin position="805"/>
        <end position="874"/>
    </location>
</feature>
<dbReference type="SUPFAM" id="SSF47323">
    <property type="entry name" value="Anticodon-binding domain of a subclass of class I aminoacyl-tRNA synthetases"/>
    <property type="match status" value="1"/>
</dbReference>
<dbReference type="SUPFAM" id="SSF52374">
    <property type="entry name" value="Nucleotidylyl transferase"/>
    <property type="match status" value="1"/>
</dbReference>
<dbReference type="Gene3D" id="1.10.730.10">
    <property type="entry name" value="Isoleucyl-tRNA Synthetase, Domain 1"/>
    <property type="match status" value="1"/>
</dbReference>
<comment type="function">
    <text evidence="12">Catalyzes the attachment of valine to tRNA(Val). As ValRS can inadvertently accommodate and process structurally similar amino acids such as threonine, to avoid such errors, it has a 'posttransfer' editing activity that hydrolyzes mischarged Thr-tRNA(Val) in a tRNA-dependent manner.</text>
</comment>
<evidence type="ECO:0000313" key="17">
    <source>
        <dbReference type="Proteomes" id="UP000824072"/>
    </source>
</evidence>
<dbReference type="FunFam" id="3.40.50.620:FF:000032">
    <property type="entry name" value="Valine--tRNA ligase"/>
    <property type="match status" value="1"/>
</dbReference>
<dbReference type="Gene3D" id="3.40.50.620">
    <property type="entry name" value="HUPs"/>
    <property type="match status" value="2"/>
</dbReference>
<dbReference type="InterPro" id="IPR037118">
    <property type="entry name" value="Val-tRNA_synth_C_sf"/>
</dbReference>
<dbReference type="NCBIfam" id="TIGR00422">
    <property type="entry name" value="valS"/>
    <property type="match status" value="1"/>
</dbReference>
<feature type="domain" description="Aminoacyl-tRNA synthetase class Ia" evidence="13">
    <location>
        <begin position="14"/>
        <end position="557"/>
    </location>
</feature>
<dbReference type="EC" id="6.1.1.9" evidence="12"/>
<dbReference type="SUPFAM" id="SSF50677">
    <property type="entry name" value="ValRS/IleRS/LeuRS editing domain"/>
    <property type="match status" value="1"/>
</dbReference>
<evidence type="ECO:0000259" key="13">
    <source>
        <dbReference type="Pfam" id="PF00133"/>
    </source>
</evidence>
<dbReference type="InterPro" id="IPR013155">
    <property type="entry name" value="M/V/L/I-tRNA-synth_anticd-bd"/>
</dbReference>
<evidence type="ECO:0000256" key="9">
    <source>
        <dbReference type="ARBA" id="ARBA00023146"/>
    </source>
</evidence>
<comment type="subunit">
    <text evidence="2 12">Monomer.</text>
</comment>
<evidence type="ECO:0000256" key="10">
    <source>
        <dbReference type="ARBA" id="ARBA00047552"/>
    </source>
</evidence>
<dbReference type="InterPro" id="IPR014729">
    <property type="entry name" value="Rossmann-like_a/b/a_fold"/>
</dbReference>
<dbReference type="GO" id="GO:0005829">
    <property type="term" value="C:cytosol"/>
    <property type="evidence" value="ECO:0007669"/>
    <property type="project" value="TreeGrafter"/>
</dbReference>
<dbReference type="Proteomes" id="UP000824072">
    <property type="component" value="Unassembled WGS sequence"/>
</dbReference>
<dbReference type="InterPro" id="IPR010978">
    <property type="entry name" value="tRNA-bd_arm"/>
</dbReference>
<dbReference type="CDD" id="cd00817">
    <property type="entry name" value="ValRS_core"/>
    <property type="match status" value="1"/>
</dbReference>
<comment type="subcellular location">
    <subcellularLocation>
        <location evidence="1 12">Cytoplasm</location>
    </subcellularLocation>
</comment>
<keyword evidence="7 12" id="KW-0648">Protein biosynthesis</keyword>
<dbReference type="Pfam" id="PF08264">
    <property type="entry name" value="Anticodon_1"/>
    <property type="match status" value="1"/>
</dbReference>
<keyword evidence="3 12" id="KW-0963">Cytoplasm</keyword>
<dbReference type="PROSITE" id="PS00178">
    <property type="entry name" value="AA_TRNA_LIGASE_I"/>
    <property type="match status" value="1"/>
</dbReference>
<dbReference type="GO" id="GO:0004832">
    <property type="term" value="F:valine-tRNA ligase activity"/>
    <property type="evidence" value="ECO:0007669"/>
    <property type="project" value="UniProtKB-UniRule"/>
</dbReference>
<evidence type="ECO:0000256" key="11">
    <source>
        <dbReference type="ARBA" id="ARBA00060830"/>
    </source>
</evidence>
<evidence type="ECO:0000313" key="16">
    <source>
        <dbReference type="EMBL" id="HIU33801.1"/>
    </source>
</evidence>
<evidence type="ECO:0000256" key="8">
    <source>
        <dbReference type="ARBA" id="ARBA00023054"/>
    </source>
</evidence>